<name>A0A4Y3HZY6_9VIBR</name>
<dbReference type="AlphaFoldDB" id="A0A4Y3HZY6"/>
<dbReference type="EMBL" id="BJLF01000017">
    <property type="protein sequence ID" value="GEA52290.1"/>
    <property type="molecule type" value="Genomic_DNA"/>
</dbReference>
<sequence length="350" mass="38638">MKKTVLALTLGFTVTSLPAISAEVSTYSDFFSPDGVIATADTYPTLESSHQFLKNQELVGVNKFLHKRHLTPTDKQPVVRMNRDTYYSFAVIDVSKGATITMPEIEEGKYMSIQGVTEDHRIQTMHYGAGTFSLSTHTGSHLYVVVRLDATYTEAEVRAIQDKMTIQANSNDEFVAEQVNKASFDKVEMGLKAQMPQLFKKEGASAISGMFTDPNDKSKELYTDEKYTVGAAIGWGGAQLEDNIYEVSGNFPADKCHQATFEDPKNQAFWSITVYDKAGFMFDDVANLSSNTATKNADGTYTISFGCGPDAINNIKTKNDSGVFNLGIRHYIPSQKVKDGFRILPTVQSL</sequence>
<protein>
    <submittedName>
        <fullName evidence="4">Murein transglycosylase</fullName>
    </submittedName>
</protein>
<evidence type="ECO:0000259" key="2">
    <source>
        <dbReference type="Pfam" id="PF06742"/>
    </source>
</evidence>
<reference evidence="4 5" key="1">
    <citation type="submission" date="2019-06" db="EMBL/GenBank/DDBJ databases">
        <title>Whole genome shotgun sequence of Vibrio inusitatus NBRC 102082.</title>
        <authorList>
            <person name="Hosoyama A."/>
            <person name="Uohara A."/>
            <person name="Ohji S."/>
            <person name="Ichikawa N."/>
        </authorList>
    </citation>
    <scope>NUCLEOTIDE SEQUENCE [LARGE SCALE GENOMIC DNA]</scope>
    <source>
        <strain evidence="4 5">NBRC 102082</strain>
    </source>
</reference>
<dbReference type="InterPro" id="IPR010621">
    <property type="entry name" value="DUF1214"/>
</dbReference>
<feature type="domain" description="DUF1214" evidence="2">
    <location>
        <begin position="260"/>
        <end position="335"/>
    </location>
</feature>
<evidence type="ECO:0000313" key="4">
    <source>
        <dbReference type="EMBL" id="GEA52290.1"/>
    </source>
</evidence>
<dbReference type="RefSeq" id="WP_141346737.1">
    <property type="nucleotide sequence ID" value="NZ_BJLF01000017.1"/>
</dbReference>
<dbReference type="InterPro" id="IPR010679">
    <property type="entry name" value="DUF1254"/>
</dbReference>
<evidence type="ECO:0000256" key="1">
    <source>
        <dbReference type="SAM" id="SignalP"/>
    </source>
</evidence>
<dbReference type="OrthoDB" id="547269at2"/>
<dbReference type="Gene3D" id="2.60.120.1600">
    <property type="match status" value="1"/>
</dbReference>
<dbReference type="Pfam" id="PF06742">
    <property type="entry name" value="DUF1214"/>
    <property type="match status" value="1"/>
</dbReference>
<proteinExistence type="predicted"/>
<dbReference type="Pfam" id="PF06863">
    <property type="entry name" value="DUF1254"/>
    <property type="match status" value="1"/>
</dbReference>
<keyword evidence="1" id="KW-0732">Signal</keyword>
<dbReference type="PANTHER" id="PTHR36509">
    <property type="entry name" value="BLL3101 PROTEIN"/>
    <property type="match status" value="1"/>
</dbReference>
<organism evidence="4 5">
    <name type="scientific">Vibrio inusitatus NBRC 102082</name>
    <dbReference type="NCBI Taxonomy" id="1219070"/>
    <lineage>
        <taxon>Bacteria</taxon>
        <taxon>Pseudomonadati</taxon>
        <taxon>Pseudomonadota</taxon>
        <taxon>Gammaproteobacteria</taxon>
        <taxon>Vibrionales</taxon>
        <taxon>Vibrionaceae</taxon>
        <taxon>Vibrio</taxon>
    </lineage>
</organism>
<feature type="chain" id="PRO_5021443613" evidence="1">
    <location>
        <begin position="22"/>
        <end position="350"/>
    </location>
</feature>
<keyword evidence="5" id="KW-1185">Reference proteome</keyword>
<feature type="signal peptide" evidence="1">
    <location>
        <begin position="1"/>
        <end position="21"/>
    </location>
</feature>
<dbReference type="Proteomes" id="UP000318717">
    <property type="component" value="Unassembled WGS sequence"/>
</dbReference>
<feature type="domain" description="DUF1254" evidence="3">
    <location>
        <begin position="61"/>
        <end position="119"/>
    </location>
</feature>
<gene>
    <name evidence="4" type="ORF">VIN01S_30940</name>
</gene>
<dbReference type="PANTHER" id="PTHR36509:SF2">
    <property type="entry name" value="BLL3101 PROTEIN"/>
    <property type="match status" value="1"/>
</dbReference>
<comment type="caution">
    <text evidence="4">The sequence shown here is derived from an EMBL/GenBank/DDBJ whole genome shotgun (WGS) entry which is preliminary data.</text>
</comment>
<evidence type="ECO:0000313" key="5">
    <source>
        <dbReference type="Proteomes" id="UP000318717"/>
    </source>
</evidence>
<evidence type="ECO:0000259" key="3">
    <source>
        <dbReference type="Pfam" id="PF06863"/>
    </source>
</evidence>
<accession>A0A4Y3HZY6</accession>
<dbReference type="SUPFAM" id="SSF160935">
    <property type="entry name" value="VPA0735-like"/>
    <property type="match status" value="1"/>
</dbReference>